<dbReference type="GO" id="GO:0005975">
    <property type="term" value="P:carbohydrate metabolic process"/>
    <property type="evidence" value="ECO:0007669"/>
    <property type="project" value="InterPro"/>
</dbReference>
<proteinExistence type="predicted"/>
<dbReference type="Proteomes" id="UP000176778">
    <property type="component" value="Unassembled WGS sequence"/>
</dbReference>
<organism evidence="4 5">
    <name type="scientific">Candidatus Woesebacteria bacterium RBG_13_46_13</name>
    <dbReference type="NCBI Taxonomy" id="1802479"/>
    <lineage>
        <taxon>Bacteria</taxon>
        <taxon>Candidatus Woeseibacteriota</taxon>
    </lineage>
</organism>
<accession>A0A1F7X3V2</accession>
<dbReference type="STRING" id="1802479.A2Y68_03635"/>
<evidence type="ECO:0000256" key="2">
    <source>
        <dbReference type="ARBA" id="ARBA00022801"/>
    </source>
</evidence>
<dbReference type="GO" id="GO:0046872">
    <property type="term" value="F:metal ion binding"/>
    <property type="evidence" value="ECO:0007669"/>
    <property type="project" value="UniProtKB-KW"/>
</dbReference>
<comment type="caution">
    <text evidence="4">The sequence shown here is derived from an EMBL/GenBank/DDBJ whole genome shotgun (WGS) entry which is preliminary data.</text>
</comment>
<gene>
    <name evidence="4" type="ORF">A2Y68_03635</name>
</gene>
<dbReference type="PROSITE" id="PS51677">
    <property type="entry name" value="NODB"/>
    <property type="match status" value="1"/>
</dbReference>
<dbReference type="GO" id="GO:0016020">
    <property type="term" value="C:membrane"/>
    <property type="evidence" value="ECO:0007669"/>
    <property type="project" value="TreeGrafter"/>
</dbReference>
<dbReference type="SUPFAM" id="SSF88713">
    <property type="entry name" value="Glycoside hydrolase/deacetylase"/>
    <property type="match status" value="1"/>
</dbReference>
<dbReference type="Pfam" id="PF01522">
    <property type="entry name" value="Polysacc_deac_1"/>
    <property type="match status" value="1"/>
</dbReference>
<evidence type="ECO:0000256" key="1">
    <source>
        <dbReference type="ARBA" id="ARBA00022723"/>
    </source>
</evidence>
<dbReference type="PANTHER" id="PTHR10587">
    <property type="entry name" value="GLYCOSYL TRANSFERASE-RELATED"/>
    <property type="match status" value="1"/>
</dbReference>
<dbReference type="InterPro" id="IPR002509">
    <property type="entry name" value="NODB_dom"/>
</dbReference>
<evidence type="ECO:0000313" key="4">
    <source>
        <dbReference type="EMBL" id="OGM09687.1"/>
    </source>
</evidence>
<dbReference type="GO" id="GO:0016810">
    <property type="term" value="F:hydrolase activity, acting on carbon-nitrogen (but not peptide) bonds"/>
    <property type="evidence" value="ECO:0007669"/>
    <property type="project" value="InterPro"/>
</dbReference>
<keyword evidence="1" id="KW-0479">Metal-binding</keyword>
<evidence type="ECO:0000313" key="5">
    <source>
        <dbReference type="Proteomes" id="UP000176778"/>
    </source>
</evidence>
<protein>
    <recommendedName>
        <fullName evidence="3">NodB homology domain-containing protein</fullName>
    </recommendedName>
</protein>
<evidence type="ECO:0000259" key="3">
    <source>
        <dbReference type="PROSITE" id="PS51677"/>
    </source>
</evidence>
<sequence length="257" mass="29410">MEKEALSRRDFLKVSGLSMASFVLRPEVVERGSPGVISKLETDLPLYALTIDDCFEPDSLVGVLDLLKQCHLQATFFPVGRAAIICDSRHPEIFKRLAREGHTIGYHTMEHSEKGTVLQTTGGEWNEDYDEWIETFRRLLGRDIFSLAVKRYARAPYGEFTSNFLDMCQNKNLTPYFWSAGSSWLVNDWPLEQGDILLLHATEEILSLMREKIQYVSGDLRGTSITCFDDEAYCSYFYPSEGMLRRRKNFSGYIQGA</sequence>
<dbReference type="AlphaFoldDB" id="A0A1F7X3V2"/>
<name>A0A1F7X3V2_9BACT</name>
<reference evidence="4 5" key="1">
    <citation type="journal article" date="2016" name="Nat. Commun.">
        <title>Thousands of microbial genomes shed light on interconnected biogeochemical processes in an aquifer system.</title>
        <authorList>
            <person name="Anantharaman K."/>
            <person name="Brown C.T."/>
            <person name="Hug L.A."/>
            <person name="Sharon I."/>
            <person name="Castelle C.J."/>
            <person name="Probst A.J."/>
            <person name="Thomas B.C."/>
            <person name="Singh A."/>
            <person name="Wilkins M.J."/>
            <person name="Karaoz U."/>
            <person name="Brodie E.L."/>
            <person name="Williams K.H."/>
            <person name="Hubbard S.S."/>
            <person name="Banfield J.F."/>
        </authorList>
    </citation>
    <scope>NUCLEOTIDE SEQUENCE [LARGE SCALE GENOMIC DNA]</scope>
</reference>
<feature type="domain" description="NodB homology" evidence="3">
    <location>
        <begin position="45"/>
        <end position="257"/>
    </location>
</feature>
<dbReference type="InterPro" id="IPR050248">
    <property type="entry name" value="Polysacc_deacetylase_ArnD"/>
</dbReference>
<dbReference type="PANTHER" id="PTHR10587:SF133">
    <property type="entry name" value="CHITIN DEACETYLASE 1-RELATED"/>
    <property type="match status" value="1"/>
</dbReference>
<keyword evidence="2" id="KW-0378">Hydrolase</keyword>
<dbReference type="EMBL" id="MGFR01000003">
    <property type="protein sequence ID" value="OGM09687.1"/>
    <property type="molecule type" value="Genomic_DNA"/>
</dbReference>
<dbReference type="InterPro" id="IPR011330">
    <property type="entry name" value="Glyco_hydro/deAcase_b/a-brl"/>
</dbReference>
<dbReference type="Gene3D" id="3.20.20.370">
    <property type="entry name" value="Glycoside hydrolase/deacetylase"/>
    <property type="match status" value="1"/>
</dbReference>